<comment type="caution">
    <text evidence="4">The sequence shown here is derived from an EMBL/GenBank/DDBJ whole genome shotgun (WGS) entry which is preliminary data.</text>
</comment>
<evidence type="ECO:0000256" key="2">
    <source>
        <dbReference type="SAM" id="SignalP"/>
    </source>
</evidence>
<name>A0A316JPK9_9HYPH</name>
<evidence type="ECO:0000256" key="1">
    <source>
        <dbReference type="ARBA" id="ARBA00022729"/>
    </source>
</evidence>
<evidence type="ECO:0000313" key="5">
    <source>
        <dbReference type="Proteomes" id="UP000245865"/>
    </source>
</evidence>
<dbReference type="Pfam" id="PF13505">
    <property type="entry name" value="OMP_b-brl"/>
    <property type="match status" value="1"/>
</dbReference>
<dbReference type="AlphaFoldDB" id="A0A316JPK9"/>
<feature type="chain" id="PRO_5016401542" evidence="2">
    <location>
        <begin position="24"/>
        <end position="292"/>
    </location>
</feature>
<dbReference type="Gene3D" id="2.40.160.20">
    <property type="match status" value="1"/>
</dbReference>
<dbReference type="InterPro" id="IPR027385">
    <property type="entry name" value="Beta-barrel_OMP"/>
</dbReference>
<feature type="domain" description="Outer membrane protein beta-barrel" evidence="3">
    <location>
        <begin position="16"/>
        <end position="250"/>
    </location>
</feature>
<dbReference type="RefSeq" id="WP_109707442.1">
    <property type="nucleotide sequence ID" value="NZ_QGDB01000005.1"/>
</dbReference>
<dbReference type="OrthoDB" id="5643626at2"/>
<accession>A0A316JPK9</accession>
<dbReference type="Proteomes" id="UP000245865">
    <property type="component" value="Unassembled WGS sequence"/>
</dbReference>
<dbReference type="SUPFAM" id="SSF56925">
    <property type="entry name" value="OMPA-like"/>
    <property type="match status" value="1"/>
</dbReference>
<sequence length="292" mass="32117">MKHLSTSMLVTCAMLFGAGSAQAADIIVEEPVAIAPAPLLNSSGWYIRGDIGYTFKSNTDGNWNFWNIAPEPYRGIDDTLRYDDFKLKGGANYGVGAGYRFNDMFRADATLDFFRAGINGRTNCTSYVKSSLGLNPVEDNCHYEDNSTANIWTAMANAYVDLPKMGGLTPYLGAGLGAAYVNYDTWKTTEVCTTCTDPYRSDKEGLDSWRFAMGLMAGVSYDLTEQLKLDVGYRYLRINGGKAYGYDAMDRREVHTNAGDYNGTGPGATGTQAKDNGFDLHTVRAGLRYEFR</sequence>
<gene>
    <name evidence="4" type="ORF">DKP76_14145</name>
</gene>
<proteinExistence type="predicted"/>
<keyword evidence="1 2" id="KW-0732">Signal</keyword>
<protein>
    <submittedName>
        <fullName evidence="4">Porin family protein</fullName>
    </submittedName>
</protein>
<evidence type="ECO:0000313" key="4">
    <source>
        <dbReference type="EMBL" id="PWL17160.1"/>
    </source>
</evidence>
<feature type="signal peptide" evidence="2">
    <location>
        <begin position="1"/>
        <end position="23"/>
    </location>
</feature>
<evidence type="ECO:0000259" key="3">
    <source>
        <dbReference type="Pfam" id="PF13505"/>
    </source>
</evidence>
<dbReference type="EMBL" id="QGDB01000005">
    <property type="protein sequence ID" value="PWL17160.1"/>
    <property type="molecule type" value="Genomic_DNA"/>
</dbReference>
<dbReference type="InterPro" id="IPR011250">
    <property type="entry name" value="OMP/PagP_B-barrel"/>
</dbReference>
<organism evidence="4 5">
    <name type="scientific">Falsochrobactrum shanghaiense</name>
    <dbReference type="NCBI Taxonomy" id="2201899"/>
    <lineage>
        <taxon>Bacteria</taxon>
        <taxon>Pseudomonadati</taxon>
        <taxon>Pseudomonadota</taxon>
        <taxon>Alphaproteobacteria</taxon>
        <taxon>Hyphomicrobiales</taxon>
        <taxon>Brucellaceae</taxon>
        <taxon>Falsochrobactrum</taxon>
    </lineage>
</organism>
<reference evidence="4 5" key="1">
    <citation type="submission" date="2018-05" db="EMBL/GenBank/DDBJ databases">
        <title>Comparative genomic sequence analysis between strain HN4 and CCM 8460T (Falsochrobactrum ovis) will provide more evidence to prove that HN4 is a new species of Falsochrobactrum.</title>
        <authorList>
            <person name="Lyu W."/>
            <person name="Sun L."/>
            <person name="Yao L."/>
        </authorList>
    </citation>
    <scope>NUCLEOTIDE SEQUENCE [LARGE SCALE GENOMIC DNA]</scope>
    <source>
        <strain evidence="4 5">HN4</strain>
    </source>
</reference>
<keyword evidence="5" id="KW-1185">Reference proteome</keyword>